<evidence type="ECO:0000256" key="1">
    <source>
        <dbReference type="ARBA" id="ARBA00004651"/>
    </source>
</evidence>
<feature type="transmembrane region" description="Helical" evidence="7">
    <location>
        <begin position="282"/>
        <end position="301"/>
    </location>
</feature>
<feature type="transmembrane region" description="Helical" evidence="7">
    <location>
        <begin position="143"/>
        <end position="164"/>
    </location>
</feature>
<evidence type="ECO:0000256" key="6">
    <source>
        <dbReference type="ARBA" id="ARBA00023136"/>
    </source>
</evidence>
<accession>A0A6J6CF31</accession>
<evidence type="ECO:0000256" key="5">
    <source>
        <dbReference type="ARBA" id="ARBA00022989"/>
    </source>
</evidence>
<dbReference type="PANTHER" id="PTHR23513:SF11">
    <property type="entry name" value="STAPHYLOFERRIN A TRANSPORTER"/>
    <property type="match status" value="1"/>
</dbReference>
<dbReference type="GO" id="GO:0022857">
    <property type="term" value="F:transmembrane transporter activity"/>
    <property type="evidence" value="ECO:0007669"/>
    <property type="project" value="InterPro"/>
</dbReference>
<reference evidence="9" key="1">
    <citation type="submission" date="2020-05" db="EMBL/GenBank/DDBJ databases">
        <authorList>
            <person name="Chiriac C."/>
            <person name="Salcher M."/>
            <person name="Ghai R."/>
            <person name="Kavagutti S V."/>
        </authorList>
    </citation>
    <scope>NUCLEOTIDE SEQUENCE</scope>
</reference>
<dbReference type="Pfam" id="PF05977">
    <property type="entry name" value="MFS_3"/>
    <property type="match status" value="1"/>
</dbReference>
<feature type="transmembrane region" description="Helical" evidence="7">
    <location>
        <begin position="218"/>
        <end position="237"/>
    </location>
</feature>
<feature type="transmembrane region" description="Helical" evidence="7">
    <location>
        <begin position="78"/>
        <end position="98"/>
    </location>
</feature>
<keyword evidence="6 7" id="KW-0472">Membrane</keyword>
<feature type="transmembrane region" description="Helical" evidence="7">
    <location>
        <begin position="44"/>
        <end position="66"/>
    </location>
</feature>
<dbReference type="Gene3D" id="1.20.1250.20">
    <property type="entry name" value="MFS general substrate transporter like domains"/>
    <property type="match status" value="1"/>
</dbReference>
<evidence type="ECO:0000313" key="9">
    <source>
        <dbReference type="EMBL" id="CAB4550031.1"/>
    </source>
</evidence>
<keyword evidence="3" id="KW-1003">Cell membrane</keyword>
<keyword evidence="4 7" id="KW-0812">Transmembrane</keyword>
<evidence type="ECO:0000256" key="2">
    <source>
        <dbReference type="ARBA" id="ARBA00022448"/>
    </source>
</evidence>
<keyword evidence="5 7" id="KW-1133">Transmembrane helix</keyword>
<dbReference type="EMBL" id="CAEZSV010000048">
    <property type="protein sequence ID" value="CAB4550031.1"/>
    <property type="molecule type" value="Genomic_DNA"/>
</dbReference>
<dbReference type="GO" id="GO:0005886">
    <property type="term" value="C:plasma membrane"/>
    <property type="evidence" value="ECO:0007669"/>
    <property type="project" value="UniProtKB-SubCell"/>
</dbReference>
<feature type="transmembrane region" description="Helical" evidence="7">
    <location>
        <begin position="307"/>
        <end position="324"/>
    </location>
</feature>
<feature type="transmembrane region" description="Helical" evidence="7">
    <location>
        <begin position="170"/>
        <end position="190"/>
    </location>
</feature>
<protein>
    <submittedName>
        <fullName evidence="9">Unannotated protein</fullName>
    </submittedName>
</protein>
<evidence type="ECO:0000256" key="7">
    <source>
        <dbReference type="SAM" id="Phobius"/>
    </source>
</evidence>
<feature type="transmembrane region" description="Helical" evidence="7">
    <location>
        <begin position="257"/>
        <end position="275"/>
    </location>
</feature>
<sequence>MKLQDLVREKYVGRFYFARFVSNVGNGMAPVALAFAVLDLPNGSATLLGTILGINTVALLIMFPFGGVIADRYGRAKWIAYGDVMTAVLLFFQVSFFATGNVPFWVFVVVNVGCGLLLGIWWPAFNGVLPALLPQQALQKANALNNMFSNTALIMGAALAGILVSTLGSTTALAIDAATFLIAGIVVYTFKHVTPPMEIIENTVLHDLKEGWRVFTSFRWLVVIDICFAFIVMSWAAGENVLGPLVAKEKFDGAKSWSMVLTAVSVGLIVGSLIAMRFHPKYPMFTMMCLTVFLAIYIWTIARPQPLWVIILAAFVWGVVFDLWKTIWDTALQTRIPREALSRVAAYDGVIVMLFRPVGLALAGPLADKFGVEFTLNGAAALVVIAILFSLMFPEVRKFERL</sequence>
<evidence type="ECO:0000259" key="8">
    <source>
        <dbReference type="PROSITE" id="PS50850"/>
    </source>
</evidence>
<dbReference type="CDD" id="cd06173">
    <property type="entry name" value="MFS_MefA_like"/>
    <property type="match status" value="1"/>
</dbReference>
<dbReference type="SUPFAM" id="SSF103473">
    <property type="entry name" value="MFS general substrate transporter"/>
    <property type="match status" value="1"/>
</dbReference>
<dbReference type="PROSITE" id="PS50850">
    <property type="entry name" value="MFS"/>
    <property type="match status" value="1"/>
</dbReference>
<comment type="subcellular location">
    <subcellularLocation>
        <location evidence="1">Cell membrane</location>
        <topology evidence="1">Multi-pass membrane protein</topology>
    </subcellularLocation>
</comment>
<proteinExistence type="predicted"/>
<feature type="transmembrane region" description="Helical" evidence="7">
    <location>
        <begin position="104"/>
        <end position="122"/>
    </location>
</feature>
<dbReference type="PANTHER" id="PTHR23513">
    <property type="entry name" value="INTEGRAL MEMBRANE EFFLUX PROTEIN-RELATED"/>
    <property type="match status" value="1"/>
</dbReference>
<feature type="transmembrane region" description="Helical" evidence="7">
    <location>
        <begin position="344"/>
        <end position="362"/>
    </location>
</feature>
<dbReference type="AlphaFoldDB" id="A0A6J6CF31"/>
<dbReference type="InterPro" id="IPR020846">
    <property type="entry name" value="MFS_dom"/>
</dbReference>
<evidence type="ECO:0000256" key="3">
    <source>
        <dbReference type="ARBA" id="ARBA00022475"/>
    </source>
</evidence>
<feature type="transmembrane region" description="Helical" evidence="7">
    <location>
        <begin position="374"/>
        <end position="393"/>
    </location>
</feature>
<organism evidence="9">
    <name type="scientific">freshwater metagenome</name>
    <dbReference type="NCBI Taxonomy" id="449393"/>
    <lineage>
        <taxon>unclassified sequences</taxon>
        <taxon>metagenomes</taxon>
        <taxon>ecological metagenomes</taxon>
    </lineage>
</organism>
<dbReference type="InterPro" id="IPR010290">
    <property type="entry name" value="TM_effector"/>
</dbReference>
<dbReference type="InterPro" id="IPR036259">
    <property type="entry name" value="MFS_trans_sf"/>
</dbReference>
<gene>
    <name evidence="9" type="ORF">UFOPK1506_00384</name>
</gene>
<keyword evidence="2" id="KW-0813">Transport</keyword>
<evidence type="ECO:0000256" key="4">
    <source>
        <dbReference type="ARBA" id="ARBA00022692"/>
    </source>
</evidence>
<feature type="domain" description="Major facilitator superfamily (MFS) profile" evidence="8">
    <location>
        <begin position="1"/>
        <end position="195"/>
    </location>
</feature>
<feature type="transmembrane region" description="Helical" evidence="7">
    <location>
        <begin position="20"/>
        <end position="38"/>
    </location>
</feature>
<name>A0A6J6CF31_9ZZZZ</name>